<proteinExistence type="inferred from homology"/>
<comment type="subcellular location">
    <subcellularLocation>
        <location evidence="1">Nucleus</location>
    </subcellularLocation>
</comment>
<evidence type="ECO:0000256" key="1">
    <source>
        <dbReference type="ARBA" id="ARBA00004123"/>
    </source>
</evidence>
<organism evidence="6 7">
    <name type="scientific">Theileria orientalis</name>
    <dbReference type="NCBI Taxonomy" id="68886"/>
    <lineage>
        <taxon>Eukaryota</taxon>
        <taxon>Sar</taxon>
        <taxon>Alveolata</taxon>
        <taxon>Apicomplexa</taxon>
        <taxon>Aconoidasida</taxon>
        <taxon>Piroplasmida</taxon>
        <taxon>Theileriidae</taxon>
        <taxon>Theileria</taxon>
    </lineage>
</organism>
<dbReference type="Gene3D" id="3.30.1490.120">
    <property type="entry name" value="RNA polymerase Rpb7-like, N-terminal domain"/>
    <property type="match status" value="1"/>
</dbReference>
<evidence type="ECO:0000313" key="7">
    <source>
        <dbReference type="Proteomes" id="UP000244803"/>
    </source>
</evidence>
<dbReference type="SUPFAM" id="SSF88798">
    <property type="entry name" value="N-terminal, heterodimerisation domain of RBP7 (RpoE)"/>
    <property type="match status" value="1"/>
</dbReference>
<dbReference type="AlphaFoldDB" id="A0A976QTL0"/>
<sequence length="179" mass="20243">MFKVFVIEDIVTLSVSEYVGDKRNILFQKLSNKYINKVIHGVGLAIALDGDFLKCESRILPNDGSAHYTLIFKLLVFSPVINEVFKANVILYNKNFIKLSIGFFSDLHIIPNSLPEIYKYDETNGYWLKIDGDADVPIKTDNLVEFKILDIIYNHEAEDDGISTGMELLPILLVIGTIV</sequence>
<dbReference type="PANTHER" id="PTHR12709">
    <property type="entry name" value="DNA-DIRECTED RNA POLYMERASE II, III"/>
    <property type="match status" value="1"/>
</dbReference>
<dbReference type="InterPro" id="IPR036898">
    <property type="entry name" value="RNA_pol_Rpb7-like_N_sf"/>
</dbReference>
<evidence type="ECO:0000256" key="4">
    <source>
        <dbReference type="ARBA" id="ARBA00023163"/>
    </source>
</evidence>
<evidence type="ECO:0000256" key="2">
    <source>
        <dbReference type="ARBA" id="ARBA00009307"/>
    </source>
</evidence>
<feature type="domain" description="RNA polymerase III subunit Rpc25" evidence="5">
    <location>
        <begin position="83"/>
        <end position="156"/>
    </location>
</feature>
<evidence type="ECO:0000313" key="6">
    <source>
        <dbReference type="EMBL" id="UKJ90325.2"/>
    </source>
</evidence>
<accession>A0A976QTL0</accession>
<reference evidence="6" key="1">
    <citation type="submission" date="2022-07" db="EMBL/GenBank/DDBJ databases">
        <title>Evaluation of T. orientalis genome assembly methods using nanopore sequencing and analysis of variation between genomes.</title>
        <authorList>
            <person name="Yam J."/>
            <person name="Micallef M.L."/>
            <person name="Liu M."/>
            <person name="Djordjevic S.P."/>
            <person name="Bogema D.R."/>
            <person name="Jenkins C."/>
        </authorList>
    </citation>
    <scope>NUCLEOTIDE SEQUENCE</scope>
    <source>
        <strain evidence="6">Fish Creek</strain>
    </source>
</reference>
<dbReference type="EMBL" id="CP056068">
    <property type="protein sequence ID" value="UKJ90325.2"/>
    <property type="molecule type" value="Genomic_DNA"/>
</dbReference>
<dbReference type="Gene3D" id="2.40.50.140">
    <property type="entry name" value="Nucleic acid-binding proteins"/>
    <property type="match status" value="1"/>
</dbReference>
<dbReference type="Proteomes" id="UP000244803">
    <property type="component" value="Chromosome 2"/>
</dbReference>
<comment type="similarity">
    <text evidence="2">Belongs to the eukaryotic RPB7/RPC8 RNA polymerase subunit family.</text>
</comment>
<dbReference type="InterPro" id="IPR012340">
    <property type="entry name" value="NA-bd_OB-fold"/>
</dbReference>
<dbReference type="InterPro" id="IPR045113">
    <property type="entry name" value="Rpb7-like"/>
</dbReference>
<keyword evidence="4" id="KW-0804">Transcription</keyword>
<dbReference type="OrthoDB" id="10256606at2759"/>
<dbReference type="Pfam" id="PF08292">
    <property type="entry name" value="RNA_pol_Rbc25"/>
    <property type="match status" value="1"/>
</dbReference>
<evidence type="ECO:0000256" key="3">
    <source>
        <dbReference type="ARBA" id="ARBA00022478"/>
    </source>
</evidence>
<dbReference type="GO" id="GO:0005666">
    <property type="term" value="C:RNA polymerase III complex"/>
    <property type="evidence" value="ECO:0007669"/>
    <property type="project" value="TreeGrafter"/>
</dbReference>
<gene>
    <name evidence="6" type="ORF">MACJ_001257</name>
</gene>
<dbReference type="GO" id="GO:0006384">
    <property type="term" value="P:transcription initiation at RNA polymerase III promoter"/>
    <property type="evidence" value="ECO:0007669"/>
    <property type="project" value="TreeGrafter"/>
</dbReference>
<protein>
    <recommendedName>
        <fullName evidence="5">RNA polymerase III subunit Rpc25 domain-containing protein</fullName>
    </recommendedName>
</protein>
<evidence type="ECO:0000259" key="5">
    <source>
        <dbReference type="Pfam" id="PF08292"/>
    </source>
</evidence>
<name>A0A976QTL0_THEOR</name>
<keyword evidence="3" id="KW-0240">DNA-directed RNA polymerase</keyword>
<dbReference type="PANTHER" id="PTHR12709:SF1">
    <property type="entry name" value="DNA-DIRECTED RNA POLYMERASE III SUBUNIT RPC8"/>
    <property type="match status" value="1"/>
</dbReference>
<dbReference type="InterPro" id="IPR013238">
    <property type="entry name" value="RNA_pol_III_Rbc25"/>
</dbReference>